<dbReference type="GO" id="GO:0004888">
    <property type="term" value="F:transmembrane signaling receptor activity"/>
    <property type="evidence" value="ECO:0007669"/>
    <property type="project" value="InterPro"/>
</dbReference>
<dbReference type="InterPro" id="IPR004089">
    <property type="entry name" value="MCPsignal_dom"/>
</dbReference>
<keyword evidence="3" id="KW-0807">Transducer</keyword>
<keyword evidence="6" id="KW-1185">Reference proteome</keyword>
<dbReference type="PROSITE" id="PS50111">
    <property type="entry name" value="CHEMOTAXIS_TRANSDUC_2"/>
    <property type="match status" value="1"/>
</dbReference>
<dbReference type="InterPro" id="IPR004090">
    <property type="entry name" value="Chemotax_Me-accpt_rcpt"/>
</dbReference>
<keyword evidence="1" id="KW-0145">Chemotaxis</keyword>
<dbReference type="GO" id="GO:0007165">
    <property type="term" value="P:signal transduction"/>
    <property type="evidence" value="ECO:0007669"/>
    <property type="project" value="UniProtKB-KW"/>
</dbReference>
<evidence type="ECO:0000256" key="2">
    <source>
        <dbReference type="ARBA" id="ARBA00029447"/>
    </source>
</evidence>
<evidence type="ECO:0000256" key="1">
    <source>
        <dbReference type="ARBA" id="ARBA00022500"/>
    </source>
</evidence>
<dbReference type="PANTHER" id="PTHR43531:SF11">
    <property type="entry name" value="METHYL-ACCEPTING CHEMOTAXIS PROTEIN 3"/>
    <property type="match status" value="1"/>
</dbReference>
<dbReference type="InterPro" id="IPR012292">
    <property type="entry name" value="Globin/Proto"/>
</dbReference>
<dbReference type="GO" id="GO:0019825">
    <property type="term" value="F:oxygen binding"/>
    <property type="evidence" value="ECO:0007669"/>
    <property type="project" value="InterPro"/>
</dbReference>
<dbReference type="SUPFAM" id="SSF46458">
    <property type="entry name" value="Globin-like"/>
    <property type="match status" value="1"/>
</dbReference>
<reference evidence="5 6" key="1">
    <citation type="submission" date="2020-04" db="EMBL/GenBank/DDBJ databases">
        <title>Description of novel Gluconacetobacter.</title>
        <authorList>
            <person name="Sombolestani A."/>
        </authorList>
    </citation>
    <scope>NUCLEOTIDE SEQUENCE [LARGE SCALE GENOMIC DNA]</scope>
    <source>
        <strain evidence="5 6">LMG 21311</strain>
    </source>
</reference>
<dbReference type="Proteomes" id="UP000555756">
    <property type="component" value="Unassembled WGS sequence"/>
</dbReference>
<organism evidence="5 6">
    <name type="scientific">Gluconacetobacter azotocaptans</name>
    <dbReference type="NCBI Taxonomy" id="142834"/>
    <lineage>
        <taxon>Bacteria</taxon>
        <taxon>Pseudomonadati</taxon>
        <taxon>Pseudomonadota</taxon>
        <taxon>Alphaproteobacteria</taxon>
        <taxon>Acetobacterales</taxon>
        <taxon>Acetobacteraceae</taxon>
        <taxon>Gluconacetobacter</taxon>
    </lineage>
</organism>
<dbReference type="InterPro" id="IPR009050">
    <property type="entry name" value="Globin-like_sf"/>
</dbReference>
<dbReference type="PRINTS" id="PR00260">
    <property type="entry name" value="CHEMTRNSDUCR"/>
</dbReference>
<feature type="domain" description="Methyl-accepting transducer" evidence="4">
    <location>
        <begin position="252"/>
        <end position="481"/>
    </location>
</feature>
<dbReference type="InterPro" id="IPR051310">
    <property type="entry name" value="MCP_chemotaxis"/>
</dbReference>
<proteinExistence type="inferred from homology"/>
<evidence type="ECO:0000313" key="5">
    <source>
        <dbReference type="EMBL" id="MBB2190412.1"/>
    </source>
</evidence>
<accession>A0A7W4JT50</accession>
<dbReference type="CDD" id="cd01068">
    <property type="entry name" value="globin_sensor"/>
    <property type="match status" value="1"/>
</dbReference>
<protein>
    <submittedName>
        <fullName evidence="5">Globin-coupled sensor protein</fullName>
    </submittedName>
</protein>
<dbReference type="SUPFAM" id="SSF58104">
    <property type="entry name" value="Methyl-accepting chemotaxis protein (MCP) signaling domain"/>
    <property type="match status" value="1"/>
</dbReference>
<dbReference type="CDD" id="cd11386">
    <property type="entry name" value="MCP_signal"/>
    <property type="match status" value="1"/>
</dbReference>
<dbReference type="Pfam" id="PF11563">
    <property type="entry name" value="Protoglobin"/>
    <property type="match status" value="1"/>
</dbReference>
<dbReference type="GO" id="GO:0020037">
    <property type="term" value="F:heme binding"/>
    <property type="evidence" value="ECO:0007669"/>
    <property type="project" value="InterPro"/>
</dbReference>
<dbReference type="EMBL" id="JABEQF010000006">
    <property type="protein sequence ID" value="MBB2190412.1"/>
    <property type="molecule type" value="Genomic_DNA"/>
</dbReference>
<dbReference type="Gene3D" id="1.10.490.10">
    <property type="entry name" value="Globins"/>
    <property type="match status" value="1"/>
</dbReference>
<evidence type="ECO:0000256" key="3">
    <source>
        <dbReference type="PROSITE-ProRule" id="PRU00284"/>
    </source>
</evidence>
<gene>
    <name evidence="5" type="ORF">HLH34_10640</name>
</gene>
<sequence>MHDMTDTEHSCDETNDVRAIKERLRFMRMTPDSGVALRSLKRLVDRELPVALDRFYDQVRKTPETRKFFSSEEQIAHAKGAQTRHWVHISNGNFTGDYAAKVRTIGTVHARIGLEPKWCIGGYAVVLDHLINAAVEEMFPRTGLFAKQTMTAADFGKALGSLAKAVLLDMDLAISVYLEEAEKAKQKAQAEAIASEQKLVSRSFGNAMASLADKDLTCEIEGELPVAYQPLRTHFNNSIETLRQSLLSVEAVSSSVEMATSEISTAADDLAYRTERQAASVEQTAAALDQIMTTMRTTADRAEESGTLVARARTSAENSETIVQQAIAVMDEIARSSIEIGAITDLMDQIAFQTNVLALNASVEAARAGDAGRGFAVVAQEVRVLAQRAAEAAKGIKGQIARSGRQVTSGVALVGETSAALQAIIGDVKDISQHVSAIVDAARAQSTGLQEVNTAVAMIDQGTQQNAAMVEQTSAASRSLASEAARLKDLLATFHLESESESEVSMASYAAARRSLPVAASRRIGMGALPRQWRPVAPQGA</sequence>
<comment type="similarity">
    <text evidence="2">Belongs to the methyl-accepting chemotaxis (MCP) protein family.</text>
</comment>
<dbReference type="GO" id="GO:0006935">
    <property type="term" value="P:chemotaxis"/>
    <property type="evidence" value="ECO:0007669"/>
    <property type="project" value="UniProtKB-KW"/>
</dbReference>
<dbReference type="Gene3D" id="1.10.287.950">
    <property type="entry name" value="Methyl-accepting chemotaxis protein"/>
    <property type="match status" value="1"/>
</dbReference>
<evidence type="ECO:0000313" key="6">
    <source>
        <dbReference type="Proteomes" id="UP000555756"/>
    </source>
</evidence>
<dbReference type="InterPro" id="IPR044398">
    <property type="entry name" value="Globin-sensor_dom"/>
</dbReference>
<evidence type="ECO:0000259" key="4">
    <source>
        <dbReference type="PROSITE" id="PS50111"/>
    </source>
</evidence>
<dbReference type="InterPro" id="IPR039379">
    <property type="entry name" value="Protoglobin_sensor_dom"/>
</dbReference>
<dbReference type="GO" id="GO:0016020">
    <property type="term" value="C:membrane"/>
    <property type="evidence" value="ECO:0007669"/>
    <property type="project" value="InterPro"/>
</dbReference>
<dbReference type="SMART" id="SM00283">
    <property type="entry name" value="MA"/>
    <property type="match status" value="1"/>
</dbReference>
<dbReference type="Pfam" id="PF00015">
    <property type="entry name" value="MCPsignal"/>
    <property type="match status" value="1"/>
</dbReference>
<dbReference type="PANTHER" id="PTHR43531">
    <property type="entry name" value="PROTEIN ICFG"/>
    <property type="match status" value="1"/>
</dbReference>
<dbReference type="AlphaFoldDB" id="A0A7W4JT50"/>
<comment type="caution">
    <text evidence="5">The sequence shown here is derived from an EMBL/GenBank/DDBJ whole genome shotgun (WGS) entry which is preliminary data.</text>
</comment>
<name>A0A7W4JT50_9PROT</name>